<dbReference type="OrthoDB" id="539213at2759"/>
<dbReference type="AlphaFoldDB" id="A0A812Y5Q9"/>
<proteinExistence type="predicted"/>
<dbReference type="InterPro" id="IPR036770">
    <property type="entry name" value="Ankyrin_rpt-contain_sf"/>
</dbReference>
<evidence type="ECO:0000256" key="6">
    <source>
        <dbReference type="ARBA" id="ARBA00023004"/>
    </source>
</evidence>
<evidence type="ECO:0000256" key="2">
    <source>
        <dbReference type="ARBA" id="ARBA00022723"/>
    </source>
</evidence>
<organism evidence="11 12">
    <name type="scientific">Symbiodinium pilosum</name>
    <name type="common">Dinoflagellate</name>
    <dbReference type="NCBI Taxonomy" id="2952"/>
    <lineage>
        <taxon>Eukaryota</taxon>
        <taxon>Sar</taxon>
        <taxon>Alveolata</taxon>
        <taxon>Dinophyceae</taxon>
        <taxon>Suessiales</taxon>
        <taxon>Symbiodiniaceae</taxon>
        <taxon>Symbiodinium</taxon>
    </lineage>
</organism>
<dbReference type="Proteomes" id="UP000649617">
    <property type="component" value="Unassembled WGS sequence"/>
</dbReference>
<sequence>MFRLLGLAARSGSHTLTVTSAANTDAAAKPKQAKRLAGAFRALGPAEVARERLGITQQNRSERFRAAAEVGDSRRVMALLDAGVDVDSCNEYGQTPLFLAAFEGHLQVVKLLHAWGADPVKPCYGGCLAMNAAAARGHSEVAKYLADEGTLTQVGCRPPMLRRLRLAVHTVRLPLPEHLASLGAAYVDGAFSEAFLTWLEELWTSLPPAPFAHADVEDDAQEESQRSKRRGRGVDRSRQDSAPQRSYYFDAEGLATSQLVAALAQPAELCTCKEAVPQMRFLHYSRVGGYLPPHTDLARRDWRTGQRTSHTFILYLQGVADEGGGETVLLQSLSGGVLADVSPVRGRLLVFPHECAHKAMPVTTPKLLLRGEMR</sequence>
<keyword evidence="12" id="KW-1185">Reference proteome</keyword>
<gene>
    <name evidence="11" type="primary">EHMT1</name>
    <name evidence="11" type="ORF">SPIL2461_LOCUS22244</name>
</gene>
<dbReference type="GO" id="GO:0005506">
    <property type="term" value="F:iron ion binding"/>
    <property type="evidence" value="ECO:0007669"/>
    <property type="project" value="InterPro"/>
</dbReference>
<keyword evidence="6" id="KW-0408">Iron</keyword>
<evidence type="ECO:0000313" key="12">
    <source>
        <dbReference type="Proteomes" id="UP000649617"/>
    </source>
</evidence>
<keyword evidence="5" id="KW-0560">Oxidoreductase</keyword>
<evidence type="ECO:0000259" key="10">
    <source>
        <dbReference type="PROSITE" id="PS51471"/>
    </source>
</evidence>
<evidence type="ECO:0000256" key="7">
    <source>
        <dbReference type="ARBA" id="ARBA00023043"/>
    </source>
</evidence>
<feature type="region of interest" description="Disordered" evidence="9">
    <location>
        <begin position="216"/>
        <end position="241"/>
    </location>
</feature>
<dbReference type="Pfam" id="PF13640">
    <property type="entry name" value="2OG-FeII_Oxy_3"/>
    <property type="match status" value="1"/>
</dbReference>
<dbReference type="PROSITE" id="PS50088">
    <property type="entry name" value="ANK_REPEAT"/>
    <property type="match status" value="1"/>
</dbReference>
<accession>A0A812Y5Q9</accession>
<dbReference type="PROSITE" id="PS50297">
    <property type="entry name" value="ANK_REP_REGION"/>
    <property type="match status" value="1"/>
</dbReference>
<feature type="domain" description="Fe2OG dioxygenase" evidence="10">
    <location>
        <begin position="275"/>
        <end position="374"/>
    </location>
</feature>
<comment type="caution">
    <text evidence="11">The sequence shown here is derived from an EMBL/GenBank/DDBJ whole genome shotgun (WGS) entry which is preliminary data.</text>
</comment>
<dbReference type="Gene3D" id="1.25.40.20">
    <property type="entry name" value="Ankyrin repeat-containing domain"/>
    <property type="match status" value="1"/>
</dbReference>
<evidence type="ECO:0000256" key="5">
    <source>
        <dbReference type="ARBA" id="ARBA00023002"/>
    </source>
</evidence>
<keyword evidence="7 8" id="KW-0040">ANK repeat</keyword>
<reference evidence="11" key="1">
    <citation type="submission" date="2021-02" db="EMBL/GenBank/DDBJ databases">
        <authorList>
            <person name="Dougan E. K."/>
            <person name="Rhodes N."/>
            <person name="Thang M."/>
            <person name="Chan C."/>
        </authorList>
    </citation>
    <scope>NUCLEOTIDE SEQUENCE</scope>
</reference>
<dbReference type="Pfam" id="PF12796">
    <property type="entry name" value="Ank_2"/>
    <property type="match status" value="1"/>
</dbReference>
<evidence type="ECO:0000256" key="1">
    <source>
        <dbReference type="ARBA" id="ARBA00001961"/>
    </source>
</evidence>
<evidence type="ECO:0000256" key="4">
    <source>
        <dbReference type="ARBA" id="ARBA00022964"/>
    </source>
</evidence>
<dbReference type="GO" id="GO:0051213">
    <property type="term" value="F:dioxygenase activity"/>
    <property type="evidence" value="ECO:0007669"/>
    <property type="project" value="UniProtKB-KW"/>
</dbReference>
<dbReference type="Gene3D" id="2.60.120.620">
    <property type="entry name" value="q2cbj1_9rhob like domain"/>
    <property type="match status" value="1"/>
</dbReference>
<dbReference type="EMBL" id="CAJNIZ010047082">
    <property type="protein sequence ID" value="CAE7761861.1"/>
    <property type="molecule type" value="Genomic_DNA"/>
</dbReference>
<keyword evidence="2" id="KW-0479">Metal-binding</keyword>
<dbReference type="PANTHER" id="PTHR24171">
    <property type="entry name" value="ANKYRIN REPEAT DOMAIN-CONTAINING PROTEIN 39-RELATED"/>
    <property type="match status" value="1"/>
</dbReference>
<protein>
    <submittedName>
        <fullName evidence="11">EHMT1 protein</fullName>
    </submittedName>
</protein>
<dbReference type="InterPro" id="IPR002110">
    <property type="entry name" value="Ankyrin_rpt"/>
</dbReference>
<comment type="cofactor">
    <cofactor evidence="1">
        <name>L-ascorbate</name>
        <dbReference type="ChEBI" id="CHEBI:38290"/>
    </cofactor>
</comment>
<feature type="repeat" description="ANK" evidence="8">
    <location>
        <begin position="92"/>
        <end position="118"/>
    </location>
</feature>
<keyword evidence="3" id="KW-0677">Repeat</keyword>
<dbReference type="InterPro" id="IPR005123">
    <property type="entry name" value="Oxoglu/Fe-dep_dioxygenase_dom"/>
</dbReference>
<dbReference type="InterPro" id="IPR006620">
    <property type="entry name" value="Pro_4_hyd_alph"/>
</dbReference>
<dbReference type="GO" id="GO:0016705">
    <property type="term" value="F:oxidoreductase activity, acting on paired donors, with incorporation or reduction of molecular oxygen"/>
    <property type="evidence" value="ECO:0007669"/>
    <property type="project" value="InterPro"/>
</dbReference>
<name>A0A812Y5Q9_SYMPI</name>
<dbReference type="GO" id="GO:0031418">
    <property type="term" value="F:L-ascorbic acid binding"/>
    <property type="evidence" value="ECO:0007669"/>
    <property type="project" value="InterPro"/>
</dbReference>
<evidence type="ECO:0000313" key="11">
    <source>
        <dbReference type="EMBL" id="CAE7761861.1"/>
    </source>
</evidence>
<dbReference type="InterPro" id="IPR044862">
    <property type="entry name" value="Pro_4_hyd_alph_FE2OG_OXY"/>
</dbReference>
<dbReference type="PROSITE" id="PS51471">
    <property type="entry name" value="FE2OG_OXY"/>
    <property type="match status" value="1"/>
</dbReference>
<keyword evidence="4" id="KW-0223">Dioxygenase</keyword>
<dbReference type="SMART" id="SM00248">
    <property type="entry name" value="ANK"/>
    <property type="match status" value="3"/>
</dbReference>
<dbReference type="SUPFAM" id="SSF48403">
    <property type="entry name" value="Ankyrin repeat"/>
    <property type="match status" value="1"/>
</dbReference>
<dbReference type="SMART" id="SM00702">
    <property type="entry name" value="P4Hc"/>
    <property type="match status" value="1"/>
</dbReference>
<evidence type="ECO:0000256" key="3">
    <source>
        <dbReference type="ARBA" id="ARBA00022737"/>
    </source>
</evidence>
<evidence type="ECO:0000256" key="8">
    <source>
        <dbReference type="PROSITE-ProRule" id="PRU00023"/>
    </source>
</evidence>
<evidence type="ECO:0000256" key="9">
    <source>
        <dbReference type="SAM" id="MobiDB-lite"/>
    </source>
</evidence>